<gene>
    <name evidence="1" type="ORF">ACFP3R_34300</name>
</gene>
<dbReference type="RefSeq" id="WP_380642549.1">
    <property type="nucleotide sequence ID" value="NZ_JBHSQO010000062.1"/>
</dbReference>
<dbReference type="EMBL" id="JBHSQO010000062">
    <property type="protein sequence ID" value="MFC6094366.1"/>
    <property type="molecule type" value="Genomic_DNA"/>
</dbReference>
<keyword evidence="2" id="KW-1185">Reference proteome</keyword>
<organism evidence="1 2">
    <name type="scientific">Saccharothrix lopnurensis</name>
    <dbReference type="NCBI Taxonomy" id="1670621"/>
    <lineage>
        <taxon>Bacteria</taxon>
        <taxon>Bacillati</taxon>
        <taxon>Actinomycetota</taxon>
        <taxon>Actinomycetes</taxon>
        <taxon>Pseudonocardiales</taxon>
        <taxon>Pseudonocardiaceae</taxon>
        <taxon>Saccharothrix</taxon>
    </lineage>
</organism>
<protein>
    <submittedName>
        <fullName evidence="1">Uncharacterized protein</fullName>
    </submittedName>
</protein>
<proteinExistence type="predicted"/>
<evidence type="ECO:0000313" key="1">
    <source>
        <dbReference type="EMBL" id="MFC6094366.1"/>
    </source>
</evidence>
<accession>A0ABW1PGV9</accession>
<dbReference type="Proteomes" id="UP001596220">
    <property type="component" value="Unassembled WGS sequence"/>
</dbReference>
<sequence length="139" mass="15417">MPSHRHRISLIVVAATGDEVTGTVHDTEAADRHHNVGSMRPNTTLTEFLCRHDESTIPDGIPIVRFDTTDEAVSSTFRTRGPSHLEYPTPGVMQHPDGIPVPYDRRAWHQLTGFPIADDVYALLADQAGMRVARTTRHA</sequence>
<comment type="caution">
    <text evidence="1">The sequence shown here is derived from an EMBL/GenBank/DDBJ whole genome shotgun (WGS) entry which is preliminary data.</text>
</comment>
<reference evidence="2" key="1">
    <citation type="journal article" date="2019" name="Int. J. Syst. Evol. Microbiol.">
        <title>The Global Catalogue of Microorganisms (GCM) 10K type strain sequencing project: providing services to taxonomists for standard genome sequencing and annotation.</title>
        <authorList>
            <consortium name="The Broad Institute Genomics Platform"/>
            <consortium name="The Broad Institute Genome Sequencing Center for Infectious Disease"/>
            <person name="Wu L."/>
            <person name="Ma J."/>
        </authorList>
    </citation>
    <scope>NUCLEOTIDE SEQUENCE [LARGE SCALE GENOMIC DNA]</scope>
    <source>
        <strain evidence="2">CGMCC 4.7246</strain>
    </source>
</reference>
<name>A0ABW1PGV9_9PSEU</name>
<evidence type="ECO:0000313" key="2">
    <source>
        <dbReference type="Proteomes" id="UP001596220"/>
    </source>
</evidence>